<dbReference type="InterPro" id="IPR016024">
    <property type="entry name" value="ARM-type_fold"/>
</dbReference>
<dbReference type="PROSITE" id="PS51192">
    <property type="entry name" value="HELICASE_ATP_BIND_1"/>
    <property type="match status" value="1"/>
</dbReference>
<dbReference type="CDD" id="cd11561">
    <property type="entry name" value="W2_eIF5"/>
    <property type="match status" value="1"/>
</dbReference>
<dbReference type="InterPro" id="IPR027417">
    <property type="entry name" value="P-loop_NTPase"/>
</dbReference>
<comment type="caution">
    <text evidence="9">The sequence shown here is derived from an EMBL/GenBank/DDBJ whole genome shotgun (WGS) entry which is preliminary data.</text>
</comment>
<feature type="domain" description="Helicase ATP-binding" evidence="6">
    <location>
        <begin position="2266"/>
        <end position="2431"/>
    </location>
</feature>
<feature type="domain" description="Helicase C-terminal" evidence="7">
    <location>
        <begin position="2507"/>
        <end position="2677"/>
    </location>
</feature>
<feature type="compositionally biased region" description="Basic and acidic residues" evidence="5">
    <location>
        <begin position="1553"/>
        <end position="1565"/>
    </location>
</feature>
<evidence type="ECO:0000256" key="5">
    <source>
        <dbReference type="SAM" id="MobiDB-lite"/>
    </source>
</evidence>
<evidence type="ECO:0000256" key="1">
    <source>
        <dbReference type="ARBA" id="ARBA00022741"/>
    </source>
</evidence>
<feature type="region of interest" description="Disordered" evidence="5">
    <location>
        <begin position="2164"/>
        <end position="2191"/>
    </location>
</feature>
<dbReference type="InterPro" id="IPR003307">
    <property type="entry name" value="W2_domain"/>
</dbReference>
<evidence type="ECO:0000259" key="7">
    <source>
        <dbReference type="PROSITE" id="PS51194"/>
    </source>
</evidence>
<feature type="region of interest" description="Disordered" evidence="5">
    <location>
        <begin position="1339"/>
        <end position="1410"/>
    </location>
</feature>
<evidence type="ECO:0000259" key="8">
    <source>
        <dbReference type="PROSITE" id="PS51363"/>
    </source>
</evidence>
<dbReference type="GO" id="GO:0005524">
    <property type="term" value="F:ATP binding"/>
    <property type="evidence" value="ECO:0007669"/>
    <property type="project" value="UniProtKB-KW"/>
</dbReference>
<evidence type="ECO:0000259" key="6">
    <source>
        <dbReference type="PROSITE" id="PS51192"/>
    </source>
</evidence>
<feature type="domain" description="W2" evidence="8">
    <location>
        <begin position="3523"/>
        <end position="3688"/>
    </location>
</feature>
<dbReference type="GO" id="GO:0004386">
    <property type="term" value="F:helicase activity"/>
    <property type="evidence" value="ECO:0007669"/>
    <property type="project" value="UniProtKB-KW"/>
</dbReference>
<dbReference type="SMART" id="SM00487">
    <property type="entry name" value="DEXDc"/>
    <property type="match status" value="1"/>
</dbReference>
<feature type="region of interest" description="Disordered" evidence="5">
    <location>
        <begin position="315"/>
        <end position="357"/>
    </location>
</feature>
<feature type="compositionally biased region" description="Low complexity" evidence="5">
    <location>
        <begin position="3423"/>
        <end position="3440"/>
    </location>
</feature>
<dbReference type="GO" id="GO:0003723">
    <property type="term" value="F:RNA binding"/>
    <property type="evidence" value="ECO:0007669"/>
    <property type="project" value="TreeGrafter"/>
</dbReference>
<accession>A0AAD7XIP4</accession>
<dbReference type="Gene3D" id="1.20.120.1080">
    <property type="match status" value="1"/>
</dbReference>
<feature type="compositionally biased region" description="Basic and acidic residues" evidence="5">
    <location>
        <begin position="2877"/>
        <end position="2886"/>
    </location>
</feature>
<dbReference type="GO" id="GO:0016787">
    <property type="term" value="F:hydrolase activity"/>
    <property type="evidence" value="ECO:0007669"/>
    <property type="project" value="UniProtKB-KW"/>
</dbReference>
<dbReference type="InterPro" id="IPR014001">
    <property type="entry name" value="Helicase_ATP-bd"/>
</dbReference>
<feature type="compositionally biased region" description="Low complexity" evidence="5">
    <location>
        <begin position="1733"/>
        <end position="1742"/>
    </location>
</feature>
<evidence type="ECO:0000256" key="2">
    <source>
        <dbReference type="ARBA" id="ARBA00022801"/>
    </source>
</evidence>
<feature type="region of interest" description="Disordered" evidence="5">
    <location>
        <begin position="3307"/>
        <end position="3346"/>
    </location>
</feature>
<dbReference type="SMART" id="SM00847">
    <property type="entry name" value="HA2"/>
    <property type="match status" value="1"/>
</dbReference>
<protein>
    <submittedName>
        <fullName evidence="9">Uncharacterized protein</fullName>
    </submittedName>
</protein>
<evidence type="ECO:0000256" key="3">
    <source>
        <dbReference type="ARBA" id="ARBA00022806"/>
    </source>
</evidence>
<dbReference type="InterPro" id="IPR001650">
    <property type="entry name" value="Helicase_C-like"/>
</dbReference>
<feature type="region of interest" description="Disordered" evidence="5">
    <location>
        <begin position="3358"/>
        <end position="3380"/>
    </location>
</feature>
<feature type="region of interest" description="Disordered" evidence="5">
    <location>
        <begin position="3408"/>
        <end position="3452"/>
    </location>
</feature>
<dbReference type="PANTHER" id="PTHR18934">
    <property type="entry name" value="ATP-DEPENDENT RNA HELICASE"/>
    <property type="match status" value="1"/>
</dbReference>
<gene>
    <name evidence="9" type="ORF">CTAYLR_008513</name>
</gene>
<dbReference type="Pfam" id="PF00271">
    <property type="entry name" value="Helicase_C"/>
    <property type="match status" value="1"/>
</dbReference>
<feature type="region of interest" description="Disordered" evidence="5">
    <location>
        <begin position="1143"/>
        <end position="1163"/>
    </location>
</feature>
<dbReference type="Pfam" id="PF02020">
    <property type="entry name" value="W2"/>
    <property type="match status" value="1"/>
</dbReference>
<name>A0AAD7XIP4_9STRA</name>
<dbReference type="InterPro" id="IPR007502">
    <property type="entry name" value="Helicase-assoc_dom"/>
</dbReference>
<feature type="region of interest" description="Disordered" evidence="5">
    <location>
        <begin position="3494"/>
        <end position="3524"/>
    </location>
</feature>
<feature type="compositionally biased region" description="Pro residues" evidence="5">
    <location>
        <begin position="3441"/>
        <end position="3452"/>
    </location>
</feature>
<dbReference type="Pfam" id="PF00270">
    <property type="entry name" value="DEAD"/>
    <property type="match status" value="1"/>
</dbReference>
<dbReference type="SUPFAM" id="SSF48371">
    <property type="entry name" value="ARM repeat"/>
    <property type="match status" value="1"/>
</dbReference>
<dbReference type="SMART" id="SM00490">
    <property type="entry name" value="HELICc"/>
    <property type="match status" value="1"/>
</dbReference>
<dbReference type="InterPro" id="IPR011545">
    <property type="entry name" value="DEAD/DEAH_box_helicase_dom"/>
</dbReference>
<feature type="compositionally biased region" description="Acidic residues" evidence="5">
    <location>
        <begin position="316"/>
        <end position="336"/>
    </location>
</feature>
<evidence type="ECO:0000313" key="10">
    <source>
        <dbReference type="Proteomes" id="UP001230188"/>
    </source>
</evidence>
<dbReference type="InterPro" id="IPR029060">
    <property type="entry name" value="PIN-like_dom_sf"/>
</dbReference>
<keyword evidence="2" id="KW-0378">Hydrolase</keyword>
<feature type="region of interest" description="Disordered" evidence="5">
    <location>
        <begin position="1726"/>
        <end position="1771"/>
    </location>
</feature>
<dbReference type="SUPFAM" id="SSF88723">
    <property type="entry name" value="PIN domain-like"/>
    <property type="match status" value="1"/>
</dbReference>
<feature type="region of interest" description="Disordered" evidence="5">
    <location>
        <begin position="2866"/>
        <end position="2886"/>
    </location>
</feature>
<dbReference type="PROSITE" id="PS51363">
    <property type="entry name" value="W2"/>
    <property type="match status" value="1"/>
</dbReference>
<evidence type="ECO:0000256" key="4">
    <source>
        <dbReference type="ARBA" id="ARBA00022840"/>
    </source>
</evidence>
<dbReference type="PANTHER" id="PTHR18934:SF119">
    <property type="entry name" value="ATP-DEPENDENT RNA HELICASE A"/>
    <property type="match status" value="1"/>
</dbReference>
<keyword evidence="4" id="KW-0067">ATP-binding</keyword>
<dbReference type="SMART" id="SM00515">
    <property type="entry name" value="eIF5C"/>
    <property type="match status" value="1"/>
</dbReference>
<dbReference type="SUPFAM" id="SSF52540">
    <property type="entry name" value="P-loop containing nucleoside triphosphate hydrolases"/>
    <property type="match status" value="1"/>
</dbReference>
<reference evidence="9" key="1">
    <citation type="submission" date="2023-01" db="EMBL/GenBank/DDBJ databases">
        <title>Metagenome sequencing of chrysophaentin producing Chrysophaeum taylorii.</title>
        <authorList>
            <person name="Davison J."/>
            <person name="Bewley C."/>
        </authorList>
    </citation>
    <scope>NUCLEOTIDE SEQUENCE</scope>
    <source>
        <strain evidence="9">NIES-1699</strain>
    </source>
</reference>
<keyword evidence="1" id="KW-0547">Nucleotide-binding</keyword>
<dbReference type="Gene3D" id="3.40.50.300">
    <property type="entry name" value="P-loop containing nucleotide triphosphate hydrolases"/>
    <property type="match status" value="2"/>
</dbReference>
<dbReference type="Proteomes" id="UP001230188">
    <property type="component" value="Unassembled WGS sequence"/>
</dbReference>
<feature type="compositionally biased region" description="Polar residues" evidence="5">
    <location>
        <begin position="1151"/>
        <end position="1162"/>
    </location>
</feature>
<organism evidence="9 10">
    <name type="scientific">Chrysophaeum taylorii</name>
    <dbReference type="NCBI Taxonomy" id="2483200"/>
    <lineage>
        <taxon>Eukaryota</taxon>
        <taxon>Sar</taxon>
        <taxon>Stramenopiles</taxon>
        <taxon>Ochrophyta</taxon>
        <taxon>Pelagophyceae</taxon>
        <taxon>Pelagomonadales</taxon>
        <taxon>Pelagomonadaceae</taxon>
        <taxon>Chrysophaeum</taxon>
    </lineage>
</organism>
<feature type="region of interest" description="Disordered" evidence="5">
    <location>
        <begin position="242"/>
        <end position="262"/>
    </location>
</feature>
<feature type="region of interest" description="Disordered" evidence="5">
    <location>
        <begin position="1"/>
        <end position="28"/>
    </location>
</feature>
<proteinExistence type="predicted"/>
<keyword evidence="3" id="KW-0347">Helicase</keyword>
<evidence type="ECO:0000313" key="9">
    <source>
        <dbReference type="EMBL" id="KAJ8600853.1"/>
    </source>
</evidence>
<feature type="region of interest" description="Disordered" evidence="5">
    <location>
        <begin position="1553"/>
        <end position="1580"/>
    </location>
</feature>
<feature type="region of interest" description="Disordered" evidence="5">
    <location>
        <begin position="586"/>
        <end position="608"/>
    </location>
</feature>
<dbReference type="EMBL" id="JAQMWT010000470">
    <property type="protein sequence ID" value="KAJ8600853.1"/>
    <property type="molecule type" value="Genomic_DNA"/>
</dbReference>
<dbReference type="Gene3D" id="3.40.50.1010">
    <property type="entry name" value="5'-nuclease"/>
    <property type="match status" value="1"/>
</dbReference>
<dbReference type="Gene3D" id="1.25.40.180">
    <property type="match status" value="1"/>
</dbReference>
<feature type="region of interest" description="Disordered" evidence="5">
    <location>
        <begin position="1073"/>
        <end position="1097"/>
    </location>
</feature>
<dbReference type="PROSITE" id="PS51194">
    <property type="entry name" value="HELICASE_CTER"/>
    <property type="match status" value="1"/>
</dbReference>
<feature type="region of interest" description="Disordered" evidence="5">
    <location>
        <begin position="1639"/>
        <end position="1674"/>
    </location>
</feature>
<feature type="compositionally biased region" description="Acidic residues" evidence="5">
    <location>
        <begin position="3315"/>
        <end position="3326"/>
    </location>
</feature>
<keyword evidence="10" id="KW-1185">Reference proteome</keyword>
<sequence length="3688" mass="397597">MRRGSSRRAPGTSSAAAQVAKEQGLPQGWLAERRSGGHYVVYSPAGERFTSINAARQAARALAEGVPPAPAAPSLAASLAGKTKSCASDYAECVAILPRLGEPVESAAECEQVFAPGGCLRALDAELLKRRSTLLGCWRRGERLEAALECLYASSFDASRAAAAVRSRARERRAAERSWSDGEAVEAARLVDSLSKDLGAVAARLRRPLGEVLAWYYREYKAYWSRRKARWPAKTGYEATKRKRRAALEAPPAEPIEESPKALRIDTSVAAAAESPRMSNGNNRYLLCASPRSMKLQPRGWAPTPRSSAAAHLDLLDDDDDDDDDDDLEEDHEEEVSSSPPPPPCLTTTKKKVAPPVVERVAKTRAFRSEALDAHAALKQRRREEAPLERPPPSDDAALRLSGHTFQGLGGALWYVSKPGDTMQSVAAARSLCPKQLRFVNASLVRGPSIEAALENDLGAGVALLLPTVPKDPAAPVPPTTPKLSGGEVVRRSRSAPLWYVARAGESLAAISLFLAGARVSPGSLEKAPKGKKKLPSPRLGSRFEVDEAGRQHLVDALFREQLKWLAYDEAKTLVGTSLRDKTPVLLPDADPWPRRPEAVESGEEEETTVLGVAPPVLDGEDAEALMRGEIVVERETKRRWAAFAGGEAVVNKEEGIVARPTTDKEEEVPRRGLPRTLRSAAKALGVEEGELRRLNAALGLVSSSPEECCKVSMLLLPEPLRSACAACRASRISAWRCRSELKHAAQPCDKAPQGGWSCGARVRVLAKTKRVRVVLQADGLAETEVEEVGRVWIEARVDRALDDVDGLGLETHGEAPEARKLLVVESQPFDALDGEIQGSHFIGKSRFAVHWPSAHVVACPAGSQPTHQQTRGSASLLEKTRKFLVGRTLDAWGDGPALQAVAAVSLPRWRVVAVYRTVDERLRLSGDDDLVALLEPAARDLETCVPRLYGGGGGGGGGSGGGGGVVVVDQKTKRGYVRYSATRLVASGSGWRACAACVVDGACDVRRCRRALRHDDPDSDAVPALGDAVRLRVPRGPSFFEWLYGSAIAARATRFSKNDDWTPALAPDATVVRDLFPDDDDDDEDDNKRENSRPSSFLEIAVRVSDPDSRDKILAAAGRDSSCGGDVVVALAWPKPRHAVSLPKAASKQAARQPSGGTTAEQRAWVGRFWRQKSDDFTKLRTAISRNDAAKGEARLRLVTDCFESFAEGLDGACVAHVPATKRGASLRVCKAEAAVVRCDAWTDAMVAADALGASLPWHPLTVDDDGDDKQLNDARAATEAKRRDPGEAIELDEAHHYFVCRGGETLSFLAEWTGAEASQLRRANAKIVAAKRKAAKQNLLASRKEETEDEEEEEAAPRRQHSPPSPGPGPVGGKRRRSSSAFHQSGGGGGEGSSRKRQRRAPRRLAPAPATTCVEEDVAFCARDVARIAATPLVHARRVPPVGAVEGETALAAGEAVAERGGAWYACAEDETCEAVARTLGSCEAHEIVAANRHRRPLRALTSRSQLAKWTVLFVPTTTTGGDPKAVRRRKACAACVVAGERGTRACRDVRGHKSPPDFDDLRAAVSPPPSSSDAASFKGARVRVRWVDEDSNSAQWFYATVTGPGTAPRTYAITYDEGDGADEIAWPSPDAVAIPRDAPPRPKVTKQDEALVGKSFEWTDDDDNTNNNEKRRRRRRWIVTDIFDSLDEGVDALVALVRPHSAGRRDEDEEEIYETLEDLRNDATNWEDASSSSSSSSSSSKRRRFDEDVPSSCGGGGGGGRNNNKRAVGTTGVRGLTRLLEEHFGSAFPASRIPPDRKVVVDGNNFAHGIAGACADLGRFEYEDVDALTRQWLASVPNPLTFVFDGRLTADQRRAKGATLASRAVSKGVAAAAFAYEGSATAGPMVVEQVVATLRLAGIRVVLARGEADQEIARMARDGGALALSDDTDLAVCFGVELLRRSTFRPPFGVVWSRPKIAAVLFGDASRERACVELALALGTDVVPPVPEATRADDALAWLVRRLEADPLFEVTSADDDDEAARLALSAERARYEGCADEPPVPAEEEEEVGSFRIFPDEASLGLAALEACTSSAARKAALERVLRGERTTLTTADETTFADRDAAREFELRCRDLLREHNRASELALSPRTLFHAGSFFALCCGAPFPAASELSATAPVFRPSASEPDLLEPASRTPPPPPRHHQQPASSGNLLALYHHRPPPPPLPLVVGNSVPELQCAVEALESHVTRLEEMLVALGQAPLPRPLARGEQRLPVDDFRAEIVTRARQSRVLIVRGETGSGKSSAVPRFFLESSARAKVIVTQPRRLAAVQLYERALSRGLPAALRLGMSGEVHTPAGDSNPGLWYVTAGVAAKLLAYKPRFFDDATHLLVDEVHERDADTDVVLALARERLRSRSHNNAINVVLLSATLDVHLLKTYFAQWDPPVVEIPGRRYDLERYFIEDLASQSDVALAGAWLPPKVSQARDEVCRLTRKIDRDAAVPRAVAAAQLDVLEWLVRALAAGTATGFVARAIMVFVAGWADVATVAERFEKVSTTTILYEIVPIHSELPFEAQRAALDARRSPSSSSRRVVRVVVATNAAESSLTLPDVDAVVDLCSRKLPAYDPKADRIVLRHAWSSRATMQQRAGRTGRVALGVAYHLVSKPLATRMVARDPPQVRAQPLDQVVLGLRASLPGRAVAPLMLEFPSPPAPRQIADAMVLLARRGLVEADEYRPSMTCAEILDALDAAPLTPAGALAAALPVDLRLSRLIMYGAAVGAIDDAIVMAAALSQPSPPWISPLPLPQLYSDVADFLVLARQALLGRQHFDSGDYSDPIARLRALKAWRALRSVSDRTAFCATYSLSASRMRQLAAYADALAARVRRGGAKHPPPPRKSEDLADENKNKKNDALVLRLILAWTFWDQVAAVEDLSKEHLLQSGREVVMSAKAPRVSRPQLAPLFPPVVEWNLVETRRLEYRATGVMECVGGRALAPEAQDELLRRFEVFAESLLTTTTSSSSSLVAIFADERLALRYAGNLVFDGPAPRRDSQLKHRVDALGVGCRMETGVGWATVSVIADRDVPDSRVDALFGPEATWTATTLAAAPEQTLAFAAGDRVVARGESAPPPNVYSLGEQLVASAILVSSGAKTKGKRVLRLPTKDRSGAVEVAVARGRVVRRPEWHLVASVAGIDAPAVFATQGLEAAYCPARPTVAVAASMTLFASEAAAAAASSSSSSRQDEAVPEEQTRARLDAVSVLKSREWLALALRAAGLCRASSNLAHLPPGLLDKADAIAADLHDLVDSGTALADPERSAALRARLEDLYDNDGFREPEEEEEGEDDDDDKRGEDGGVPSSSEGGGGSKAARILSDLARRLGTPQRGDDVSTPWGRGVVKGSRGDGTYVVDMAAWSATCYAQPGAIKLASRRGVVPPPTPSKPLPKKQQQQQTLSPVVVVPSRPRTPPPKVPPPMVPPLVVPHHLARSFTEDDGPRNAREDEEDERERLKKWILERSASAPAANDDRRALPLENENPTTATKSPLVEPPHERLRAVIARNPALCREKPQVIVNNATRWTAAQDAVEIVRVLVSAIVAATTLDSILKSPANISPCLALVAARHGQPALIQGLVRYCALDAPALVAKLPLALKALYDDDCLDEDTIFAWSDKVVGMLTTTNNPAEDAIAQEAARRCEPFLKWLREAEEEDDDV</sequence>
<dbReference type="CDD" id="cd17917">
    <property type="entry name" value="DEXHc_RHA-like"/>
    <property type="match status" value="1"/>
</dbReference>